<sequence length="183" mass="20455">MRTVKVKLKNGIVVSGDEFDDNDFLKLKDIFKKWQNMNSDLNALKGRSLNVPDVFSEALFCLAFNAVRTNAEPGAHSYDCVIKDTGEGVQVKSASIPNDCTSFGPTSTWDLLYYADFAPNGYVDGNVWFYKIDSEDVYGLVLNQAKNETFADQQAQGRRPRFSIKSRIINAKGLQPVKKVSLL</sequence>
<evidence type="ECO:0000313" key="1">
    <source>
        <dbReference type="EMBL" id="RYC74379.1"/>
    </source>
</evidence>
<dbReference type="EMBL" id="PRLM01000006">
    <property type="protein sequence ID" value="RYC74379.1"/>
    <property type="molecule type" value="Genomic_DNA"/>
</dbReference>
<evidence type="ECO:0000313" key="2">
    <source>
        <dbReference type="Proteomes" id="UP001191019"/>
    </source>
</evidence>
<name>A0ABY0FM77_9BACT</name>
<dbReference type="InterPro" id="IPR019037">
    <property type="entry name" value="Restrct_endonuc_II_Bsp6I"/>
</dbReference>
<gene>
    <name evidence="1" type="ORF">G3RUM_00530</name>
</gene>
<dbReference type="Proteomes" id="UP001191019">
    <property type="component" value="Unassembled WGS sequence"/>
</dbReference>
<comment type="caution">
    <text evidence="1">The sequence shown here is derived from an EMBL/GenBank/DDBJ whole genome shotgun (WGS) entry which is preliminary data.</text>
</comment>
<organism evidence="1 2">
    <name type="scientific">Candidatus Nanosyncoccus alces</name>
    <dbReference type="NCBI Taxonomy" id="2171997"/>
    <lineage>
        <taxon>Bacteria</taxon>
        <taxon>Candidatus Saccharimonadota</taxon>
        <taxon>Candidatus Nanosyncoccalia</taxon>
        <taxon>Candidatus Nanosyncoccales</taxon>
        <taxon>Candidatus Nanosyncoccaceae</taxon>
        <taxon>Candidatus Nanosyncoccus</taxon>
    </lineage>
</organism>
<keyword evidence="2" id="KW-1185">Reference proteome</keyword>
<reference evidence="1 2" key="2">
    <citation type="journal article" date="2020" name="Cell Rep.">
        <title>Acquisition and Adaptation of Ultra-small Parasitic Reduced Genome Bacteria to Mammalian Hosts.</title>
        <authorList>
            <person name="McLean J.S."/>
            <person name="Bor B."/>
            <person name="Kerns K.A."/>
            <person name="Liu Q."/>
            <person name="To T.T."/>
            <person name="Solden L."/>
            <person name="Hendrickson E.L."/>
            <person name="Wrighton K."/>
            <person name="Shi W."/>
            <person name="He X."/>
        </authorList>
    </citation>
    <scope>NUCLEOTIDE SEQUENCE [LARGE SCALE GENOMIC DNA]</scope>
    <source>
        <strain evidence="1 2">TM7_G3_2_Rum_HOT_351B</strain>
    </source>
</reference>
<dbReference type="RefSeq" id="WP_129735112.1">
    <property type="nucleotide sequence ID" value="NZ_PRLM01000006.1"/>
</dbReference>
<evidence type="ECO:0008006" key="3">
    <source>
        <dbReference type="Google" id="ProtNLM"/>
    </source>
</evidence>
<protein>
    <recommendedName>
        <fullName evidence="3">Bsp6I family restriction endonuclease</fullName>
    </recommendedName>
</protein>
<proteinExistence type="predicted"/>
<reference evidence="1 2" key="1">
    <citation type="journal article" date="2018" name="bioRxiv">
        <title>Evidence of independent acquisition and adaption of ultra-small bacteria to human hosts across the highly diverse yet reduced genomes of the phylum Saccharibacteria.</title>
        <authorList>
            <person name="McLean J.S."/>
            <person name="Bor B."/>
            <person name="To T.T."/>
            <person name="Liu Q."/>
            <person name="Kearns K.A."/>
            <person name="Solden L.M."/>
            <person name="Wrighton K.C."/>
            <person name="He X."/>
            <person name="Shi W."/>
        </authorList>
    </citation>
    <scope>NUCLEOTIDE SEQUENCE [LARGE SCALE GENOMIC DNA]</scope>
    <source>
        <strain evidence="1 2">TM7_G3_2_Rum_HOT_351B</strain>
    </source>
</reference>
<dbReference type="Pfam" id="PF09504">
    <property type="entry name" value="RE_Bsp6I"/>
    <property type="match status" value="1"/>
</dbReference>
<accession>A0ABY0FM77</accession>